<keyword evidence="2" id="KW-1185">Reference proteome</keyword>
<protein>
    <submittedName>
        <fullName evidence="1">Uncharacterized protein</fullName>
    </submittedName>
</protein>
<dbReference type="Proteomes" id="UP001152523">
    <property type="component" value="Unassembled WGS sequence"/>
</dbReference>
<comment type="caution">
    <text evidence="1">The sequence shown here is derived from an EMBL/GenBank/DDBJ whole genome shotgun (WGS) entry which is preliminary data.</text>
</comment>
<dbReference type="EMBL" id="CAMAPF010001005">
    <property type="protein sequence ID" value="CAH9138140.1"/>
    <property type="molecule type" value="Genomic_DNA"/>
</dbReference>
<evidence type="ECO:0000313" key="1">
    <source>
        <dbReference type="EMBL" id="CAH9138140.1"/>
    </source>
</evidence>
<organism evidence="1 2">
    <name type="scientific">Cuscuta epithymum</name>
    <dbReference type="NCBI Taxonomy" id="186058"/>
    <lineage>
        <taxon>Eukaryota</taxon>
        <taxon>Viridiplantae</taxon>
        <taxon>Streptophyta</taxon>
        <taxon>Embryophyta</taxon>
        <taxon>Tracheophyta</taxon>
        <taxon>Spermatophyta</taxon>
        <taxon>Magnoliopsida</taxon>
        <taxon>eudicotyledons</taxon>
        <taxon>Gunneridae</taxon>
        <taxon>Pentapetalae</taxon>
        <taxon>asterids</taxon>
        <taxon>lamiids</taxon>
        <taxon>Solanales</taxon>
        <taxon>Convolvulaceae</taxon>
        <taxon>Cuscuteae</taxon>
        <taxon>Cuscuta</taxon>
        <taxon>Cuscuta subgen. Cuscuta</taxon>
    </lineage>
</organism>
<sequence>MVGNIINSPGTSK</sequence>
<accession>A0AAV0FSI2</accession>
<name>A0AAV0FSI2_9ASTE</name>
<evidence type="ECO:0000313" key="2">
    <source>
        <dbReference type="Proteomes" id="UP001152523"/>
    </source>
</evidence>
<reference evidence="1" key="1">
    <citation type="submission" date="2022-07" db="EMBL/GenBank/DDBJ databases">
        <authorList>
            <person name="Macas J."/>
            <person name="Novak P."/>
            <person name="Neumann P."/>
        </authorList>
    </citation>
    <scope>NUCLEOTIDE SEQUENCE</scope>
</reference>
<gene>
    <name evidence="1" type="ORF">CEPIT_LOCUS36572</name>
</gene>
<proteinExistence type="predicted"/>